<keyword evidence="3" id="KW-1185">Reference proteome</keyword>
<feature type="region of interest" description="Disordered" evidence="1">
    <location>
        <begin position="112"/>
        <end position="148"/>
    </location>
</feature>
<dbReference type="Gene3D" id="1.25.10.10">
    <property type="entry name" value="Leucine-rich Repeat Variant"/>
    <property type="match status" value="1"/>
</dbReference>
<evidence type="ECO:0000313" key="3">
    <source>
        <dbReference type="Proteomes" id="UP001190700"/>
    </source>
</evidence>
<accession>A0AAE0FBH4</accession>
<proteinExistence type="predicted"/>
<sequence length="459" mass="49234">MKLRSGRQAVAGRDDEPMPLLEPFRLQYIRTEVLPGLASSKPEQERWDVARELVEDLGNAACSSRDGDPAYVSALLERGGFKLITDLLLPSAPLRLREQGCGIIKYAIAMDDPENDGEDDGAEKSPSDPAPPPSSRSSSQPPPSRCTAQERVVRQVAHLVVDSGTVVAHIVALLGCAGESVKAGAWAVAALRNMLLSERVLIKSGRGGGGVREAVIGAAAIPALLGYLELLLAGEKGLRHSQAPLSLEERLEMDYGDEDAAASLARAHREIETMCNVVLSAEGRIDAIWMVAELAYAGAAEQVLEAGAAALLLELLLDGLSPSREEQERVGVIFSGASDDHLEESVPVLGALQALREEGGDHVFFQALVRCGGVRRLQEVMEAKRWGTEHCVLSERIGNMTPASKAQLLEAWTQLSSDAHHHLQQQCIDLALAFVKWSTCNEAGLNPPHQNAGAKRGRS</sequence>
<dbReference type="AlphaFoldDB" id="A0AAE0FBH4"/>
<name>A0AAE0FBH4_9CHLO</name>
<evidence type="ECO:0000256" key="1">
    <source>
        <dbReference type="SAM" id="MobiDB-lite"/>
    </source>
</evidence>
<organism evidence="2 3">
    <name type="scientific">Cymbomonas tetramitiformis</name>
    <dbReference type="NCBI Taxonomy" id="36881"/>
    <lineage>
        <taxon>Eukaryota</taxon>
        <taxon>Viridiplantae</taxon>
        <taxon>Chlorophyta</taxon>
        <taxon>Pyramimonadophyceae</taxon>
        <taxon>Pyramimonadales</taxon>
        <taxon>Pyramimonadaceae</taxon>
        <taxon>Cymbomonas</taxon>
    </lineage>
</organism>
<comment type="caution">
    <text evidence="2">The sequence shown here is derived from an EMBL/GenBank/DDBJ whole genome shotgun (WGS) entry which is preliminary data.</text>
</comment>
<protein>
    <submittedName>
        <fullName evidence="2">Uncharacterized protein</fullName>
    </submittedName>
</protein>
<evidence type="ECO:0000313" key="2">
    <source>
        <dbReference type="EMBL" id="KAK3256575.1"/>
    </source>
</evidence>
<feature type="compositionally biased region" description="Pro residues" evidence="1">
    <location>
        <begin position="128"/>
        <end position="144"/>
    </location>
</feature>
<feature type="compositionally biased region" description="Acidic residues" evidence="1">
    <location>
        <begin position="112"/>
        <end position="121"/>
    </location>
</feature>
<dbReference type="EMBL" id="LGRX02021527">
    <property type="protein sequence ID" value="KAK3256575.1"/>
    <property type="molecule type" value="Genomic_DNA"/>
</dbReference>
<dbReference type="InterPro" id="IPR011989">
    <property type="entry name" value="ARM-like"/>
</dbReference>
<dbReference type="Proteomes" id="UP001190700">
    <property type="component" value="Unassembled WGS sequence"/>
</dbReference>
<gene>
    <name evidence="2" type="ORF">CYMTET_34293</name>
</gene>
<reference evidence="2 3" key="1">
    <citation type="journal article" date="2015" name="Genome Biol. Evol.">
        <title>Comparative Genomics of a Bacterivorous Green Alga Reveals Evolutionary Causalities and Consequences of Phago-Mixotrophic Mode of Nutrition.</title>
        <authorList>
            <person name="Burns J.A."/>
            <person name="Paasch A."/>
            <person name="Narechania A."/>
            <person name="Kim E."/>
        </authorList>
    </citation>
    <scope>NUCLEOTIDE SEQUENCE [LARGE SCALE GENOMIC DNA]</scope>
    <source>
        <strain evidence="2 3">PLY_AMNH</strain>
    </source>
</reference>